<evidence type="ECO:0000313" key="2">
    <source>
        <dbReference type="EMBL" id="KAF7347949.1"/>
    </source>
</evidence>
<comment type="caution">
    <text evidence="2">The sequence shown here is derived from an EMBL/GenBank/DDBJ whole genome shotgun (WGS) entry which is preliminary data.</text>
</comment>
<protein>
    <submittedName>
        <fullName evidence="2">Uncharacterized protein</fullName>
    </submittedName>
</protein>
<dbReference type="Proteomes" id="UP000623467">
    <property type="component" value="Unassembled WGS sequence"/>
</dbReference>
<dbReference type="EMBL" id="JACAZH010000017">
    <property type="protein sequence ID" value="KAF7347949.1"/>
    <property type="molecule type" value="Genomic_DNA"/>
</dbReference>
<reference evidence="2" key="1">
    <citation type="submission" date="2020-05" db="EMBL/GenBank/DDBJ databases">
        <title>Mycena genomes resolve the evolution of fungal bioluminescence.</title>
        <authorList>
            <person name="Tsai I.J."/>
        </authorList>
    </citation>
    <scope>NUCLEOTIDE SEQUENCE</scope>
    <source>
        <strain evidence="2">160909Yilan</strain>
    </source>
</reference>
<gene>
    <name evidence="2" type="ORF">MSAN_01747000</name>
</gene>
<organism evidence="2 3">
    <name type="scientific">Mycena sanguinolenta</name>
    <dbReference type="NCBI Taxonomy" id="230812"/>
    <lineage>
        <taxon>Eukaryota</taxon>
        <taxon>Fungi</taxon>
        <taxon>Dikarya</taxon>
        <taxon>Basidiomycota</taxon>
        <taxon>Agaricomycotina</taxon>
        <taxon>Agaricomycetes</taxon>
        <taxon>Agaricomycetidae</taxon>
        <taxon>Agaricales</taxon>
        <taxon>Marasmiineae</taxon>
        <taxon>Mycenaceae</taxon>
        <taxon>Mycena</taxon>
    </lineage>
</organism>
<evidence type="ECO:0000313" key="3">
    <source>
        <dbReference type="Proteomes" id="UP000623467"/>
    </source>
</evidence>
<sequence>MMVLRFGRAPAEIPDVSEIPKCFNSARHCSTKICSQATLRVSVPTVPSRRRRLLTLRAAALLFSSSPSHPISAHPSSSRRSLYFGHLSPSICYFRRQSPVVHTLRCRLGIMTPGFAYLSYSTPLTPLLPPSFMVVSHCAAITFVSPSLLQVRIAVTQSCHDFRMRMLLLRQLSQLNPLLTLILRPRIRQRSTHGQSAQMHARRDLGCATSPTDSEASGMRMFRSALAERGGGHRVTQLGSFLLSVQLPRRNTRPLCRISSNDWQSRSPASITNVITYGTLLQSSAMSSPPFRNINLVSKSPRIAGFQLHAVALRSNFYLALPTTSALGRILSLSEGA</sequence>
<accession>A0A8H7CRU5</accession>
<proteinExistence type="predicted"/>
<feature type="region of interest" description="Disordered" evidence="1">
    <location>
        <begin position="192"/>
        <end position="215"/>
    </location>
</feature>
<evidence type="ECO:0000256" key="1">
    <source>
        <dbReference type="SAM" id="MobiDB-lite"/>
    </source>
</evidence>
<dbReference type="AlphaFoldDB" id="A0A8H7CRU5"/>
<keyword evidence="3" id="KW-1185">Reference proteome</keyword>
<name>A0A8H7CRU5_9AGAR</name>